<proteinExistence type="predicted"/>
<dbReference type="PANTHER" id="PTHR35936">
    <property type="entry name" value="MEMBRANE-BOUND LYTIC MUREIN TRANSGLYCOSYLASE F"/>
    <property type="match status" value="1"/>
</dbReference>
<dbReference type="InterPro" id="IPR001638">
    <property type="entry name" value="Solute-binding_3/MltF_N"/>
</dbReference>
<protein>
    <submittedName>
        <fullName evidence="3">Transporter substrate-binding domain-containing protein</fullName>
    </submittedName>
</protein>
<dbReference type="SUPFAM" id="SSF53850">
    <property type="entry name" value="Periplasmic binding protein-like II"/>
    <property type="match status" value="1"/>
</dbReference>
<keyword evidence="1" id="KW-0732">Signal</keyword>
<feature type="domain" description="Solute-binding protein family 3/N-terminal" evidence="2">
    <location>
        <begin position="20"/>
        <end position="239"/>
    </location>
</feature>
<dbReference type="RefSeq" id="WP_311689990.1">
    <property type="nucleotide sequence ID" value="NZ_JAVRHL010000002.1"/>
</dbReference>
<sequence length="245" mass="26501">MSDASMTDEDLRRAYAPTGRLRVALNHGNAVLVSRDESGTAHGISVDLARALADRLGLQAVFLDHERAVEVSSTAEDDRWDVCFLAVDPDRAKTIHFTHPYIRIEGCYLAGTETEVADSKALIAEGLKVGTVKGSAYTLHLKRQQGAENLVEYDNLETALVALDEGQVAAIAGIREAMETRSETRPGTRVLQPPFMEIRQAMGLPAGRPDAAAHLDAFVAEMARSGRVGEILERHGVSKDCAIVP</sequence>
<reference evidence="3 4" key="1">
    <citation type="submission" date="2023-09" db="EMBL/GenBank/DDBJ databases">
        <authorList>
            <person name="Rey-Velasco X."/>
        </authorList>
    </citation>
    <scope>NUCLEOTIDE SEQUENCE [LARGE SCALE GENOMIC DNA]</scope>
    <source>
        <strain evidence="3 4">F158</strain>
    </source>
</reference>
<dbReference type="EMBL" id="JAVRHL010000002">
    <property type="protein sequence ID" value="MDT0682216.1"/>
    <property type="molecule type" value="Genomic_DNA"/>
</dbReference>
<dbReference type="PANTHER" id="PTHR35936:SF17">
    <property type="entry name" value="ARGININE-BINDING EXTRACELLULAR PROTEIN ARTP"/>
    <property type="match status" value="1"/>
</dbReference>
<dbReference type="SMART" id="SM00062">
    <property type="entry name" value="PBPb"/>
    <property type="match status" value="1"/>
</dbReference>
<dbReference type="Pfam" id="PF00497">
    <property type="entry name" value="SBP_bac_3"/>
    <property type="match status" value="1"/>
</dbReference>
<name>A0ABU3DES9_9RHOB</name>
<keyword evidence="4" id="KW-1185">Reference proteome</keyword>
<comment type="caution">
    <text evidence="3">The sequence shown here is derived from an EMBL/GenBank/DDBJ whole genome shotgun (WGS) entry which is preliminary data.</text>
</comment>
<dbReference type="Gene3D" id="3.40.190.10">
    <property type="entry name" value="Periplasmic binding protein-like II"/>
    <property type="match status" value="2"/>
</dbReference>
<evidence type="ECO:0000313" key="4">
    <source>
        <dbReference type="Proteomes" id="UP001265259"/>
    </source>
</evidence>
<evidence type="ECO:0000259" key="2">
    <source>
        <dbReference type="SMART" id="SM00062"/>
    </source>
</evidence>
<dbReference type="Proteomes" id="UP001265259">
    <property type="component" value="Unassembled WGS sequence"/>
</dbReference>
<organism evidence="3 4">
    <name type="scientific">Tropicimonas omnivorans</name>
    <dbReference type="NCBI Taxonomy" id="3075590"/>
    <lineage>
        <taxon>Bacteria</taxon>
        <taxon>Pseudomonadati</taxon>
        <taxon>Pseudomonadota</taxon>
        <taxon>Alphaproteobacteria</taxon>
        <taxon>Rhodobacterales</taxon>
        <taxon>Roseobacteraceae</taxon>
        <taxon>Tropicimonas</taxon>
    </lineage>
</organism>
<evidence type="ECO:0000256" key="1">
    <source>
        <dbReference type="ARBA" id="ARBA00022729"/>
    </source>
</evidence>
<accession>A0ABU3DES9</accession>
<gene>
    <name evidence="3" type="ORF">RM543_05935</name>
</gene>
<evidence type="ECO:0000313" key="3">
    <source>
        <dbReference type="EMBL" id="MDT0682216.1"/>
    </source>
</evidence>